<dbReference type="EMBL" id="JAUFSA010000001">
    <property type="protein sequence ID" value="MDP7733546.1"/>
    <property type="molecule type" value="Genomic_DNA"/>
</dbReference>
<name>A0AAJ1W0B7_9MYCO</name>
<gene>
    <name evidence="1" type="ORF">QXL92_02085</name>
</gene>
<protein>
    <submittedName>
        <fullName evidence="1">Uncharacterized protein</fullName>
    </submittedName>
</protein>
<proteinExistence type="predicted"/>
<dbReference type="AlphaFoldDB" id="A0AAJ1W0B7"/>
<dbReference type="RefSeq" id="WP_156298715.1">
    <property type="nucleotide sequence ID" value="NZ_JAUFSA010000001.1"/>
</dbReference>
<comment type="caution">
    <text evidence="1">The sequence shown here is derived from an EMBL/GenBank/DDBJ whole genome shotgun (WGS) entry which is preliminary data.</text>
</comment>
<reference evidence="1" key="1">
    <citation type="submission" date="2023-06" db="EMBL/GenBank/DDBJ databases">
        <title>Identification of two novel mycobacterium reveal diversities and complexities of Mycobacterium gordonae clade.</title>
        <authorList>
            <person name="Matsumoto Y."/>
            <person name="Nakamura S."/>
            <person name="Motooka D."/>
            <person name="Fukushima K."/>
        </authorList>
    </citation>
    <scope>NUCLEOTIDE SEQUENCE</scope>
    <source>
        <strain evidence="1">TY812</strain>
    </source>
</reference>
<accession>A0AAJ1W0B7</accession>
<organism evidence="1 2">
    <name type="scientific">Mycobacterium paragordonae</name>
    <dbReference type="NCBI Taxonomy" id="1389713"/>
    <lineage>
        <taxon>Bacteria</taxon>
        <taxon>Bacillati</taxon>
        <taxon>Actinomycetota</taxon>
        <taxon>Actinomycetes</taxon>
        <taxon>Mycobacteriales</taxon>
        <taxon>Mycobacteriaceae</taxon>
        <taxon>Mycobacterium</taxon>
    </lineage>
</organism>
<evidence type="ECO:0000313" key="2">
    <source>
        <dbReference type="Proteomes" id="UP001229081"/>
    </source>
</evidence>
<sequence length="66" mass="7593">MTTHTQEAVFSTSAAAPIKRTKARLVAAIHRTFFGPRDAERPARKNKPERYGYLERSLVAREMYKL</sequence>
<dbReference type="Proteomes" id="UP001229081">
    <property type="component" value="Unassembled WGS sequence"/>
</dbReference>
<evidence type="ECO:0000313" key="1">
    <source>
        <dbReference type="EMBL" id="MDP7733546.1"/>
    </source>
</evidence>